<dbReference type="EC" id="2.7.1.12" evidence="3 9"/>
<keyword evidence="4 9" id="KW-0808">Transferase</keyword>
<keyword evidence="6 9" id="KW-0418">Kinase</keyword>
<organism evidence="10 11">
    <name type="scientific">Roseateles aquatilis</name>
    <dbReference type="NCBI Taxonomy" id="431061"/>
    <lineage>
        <taxon>Bacteria</taxon>
        <taxon>Pseudomonadati</taxon>
        <taxon>Pseudomonadota</taxon>
        <taxon>Betaproteobacteria</taxon>
        <taxon>Burkholderiales</taxon>
        <taxon>Sphaerotilaceae</taxon>
        <taxon>Roseateles</taxon>
    </lineage>
</organism>
<evidence type="ECO:0000256" key="2">
    <source>
        <dbReference type="ARBA" id="ARBA00008420"/>
    </source>
</evidence>
<dbReference type="PANTHER" id="PTHR43442">
    <property type="entry name" value="GLUCONOKINASE-RELATED"/>
    <property type="match status" value="1"/>
</dbReference>
<dbReference type="Gene3D" id="3.40.50.300">
    <property type="entry name" value="P-loop containing nucleotide triphosphate hydrolases"/>
    <property type="match status" value="1"/>
</dbReference>
<gene>
    <name evidence="10" type="ORF">CDN99_24600</name>
</gene>
<name>A0A246IWJ2_9BURK</name>
<dbReference type="GO" id="GO:0005737">
    <property type="term" value="C:cytoplasm"/>
    <property type="evidence" value="ECO:0007669"/>
    <property type="project" value="TreeGrafter"/>
</dbReference>
<dbReference type="PANTHER" id="PTHR43442:SF3">
    <property type="entry name" value="GLUCONOKINASE-RELATED"/>
    <property type="match status" value="1"/>
</dbReference>
<dbReference type="AlphaFoldDB" id="A0A246IWJ2"/>
<evidence type="ECO:0000256" key="6">
    <source>
        <dbReference type="ARBA" id="ARBA00022777"/>
    </source>
</evidence>
<keyword evidence="5 9" id="KW-0547">Nucleotide-binding</keyword>
<comment type="pathway">
    <text evidence="1">Carbohydrate acid metabolism.</text>
</comment>
<dbReference type="Pfam" id="PF13671">
    <property type="entry name" value="AAA_33"/>
    <property type="match status" value="1"/>
</dbReference>
<dbReference type="NCBIfam" id="TIGR01313">
    <property type="entry name" value="therm_gnt_kin"/>
    <property type="match status" value="1"/>
</dbReference>
<keyword evidence="11" id="KW-1185">Reference proteome</keyword>
<dbReference type="Proteomes" id="UP000197468">
    <property type="component" value="Unassembled WGS sequence"/>
</dbReference>
<evidence type="ECO:0000256" key="7">
    <source>
        <dbReference type="ARBA" id="ARBA00022840"/>
    </source>
</evidence>
<evidence type="ECO:0000256" key="5">
    <source>
        <dbReference type="ARBA" id="ARBA00022741"/>
    </source>
</evidence>
<comment type="similarity">
    <text evidence="2 9">Belongs to the gluconokinase GntK/GntV family.</text>
</comment>
<accession>A0A246IWJ2</accession>
<evidence type="ECO:0000313" key="10">
    <source>
        <dbReference type="EMBL" id="OWQ84159.1"/>
    </source>
</evidence>
<evidence type="ECO:0000313" key="11">
    <source>
        <dbReference type="Proteomes" id="UP000197468"/>
    </source>
</evidence>
<keyword evidence="7 9" id="KW-0067">ATP-binding</keyword>
<proteinExistence type="inferred from homology"/>
<evidence type="ECO:0000256" key="4">
    <source>
        <dbReference type="ARBA" id="ARBA00022679"/>
    </source>
</evidence>
<dbReference type="GO" id="GO:0005975">
    <property type="term" value="P:carbohydrate metabolic process"/>
    <property type="evidence" value="ECO:0007669"/>
    <property type="project" value="InterPro"/>
</dbReference>
<dbReference type="SUPFAM" id="SSF52540">
    <property type="entry name" value="P-loop containing nucleoside triphosphate hydrolases"/>
    <property type="match status" value="1"/>
</dbReference>
<evidence type="ECO:0000256" key="8">
    <source>
        <dbReference type="ARBA" id="ARBA00048090"/>
    </source>
</evidence>
<comment type="catalytic activity">
    <reaction evidence="8 9">
        <text>D-gluconate + ATP = 6-phospho-D-gluconate + ADP + H(+)</text>
        <dbReference type="Rhea" id="RHEA:19433"/>
        <dbReference type="ChEBI" id="CHEBI:15378"/>
        <dbReference type="ChEBI" id="CHEBI:18391"/>
        <dbReference type="ChEBI" id="CHEBI:30616"/>
        <dbReference type="ChEBI" id="CHEBI:58759"/>
        <dbReference type="ChEBI" id="CHEBI:456216"/>
        <dbReference type="EC" id="2.7.1.12"/>
    </reaction>
</comment>
<protein>
    <recommendedName>
        <fullName evidence="3 9">Gluconokinase</fullName>
        <ecNumber evidence="3 9">2.7.1.12</ecNumber>
    </recommendedName>
</protein>
<dbReference type="InterPro" id="IPR027417">
    <property type="entry name" value="P-loop_NTPase"/>
</dbReference>
<dbReference type="CDD" id="cd02021">
    <property type="entry name" value="GntK"/>
    <property type="match status" value="1"/>
</dbReference>
<evidence type="ECO:0000256" key="1">
    <source>
        <dbReference type="ARBA" id="ARBA00004761"/>
    </source>
</evidence>
<dbReference type="OrthoDB" id="9795716at2"/>
<dbReference type="InterPro" id="IPR006001">
    <property type="entry name" value="Therm_gnt_kin"/>
</dbReference>
<reference evidence="10 11" key="1">
    <citation type="journal article" date="2008" name="Int. J. Syst. Evol. Microbiol.">
        <title>Description of Roseateles aquatilis sp. nov. and Roseateles terrae sp. nov., in the class Betaproteobacteria, and emended description of the genus Roseateles.</title>
        <authorList>
            <person name="Gomila M."/>
            <person name="Bowien B."/>
            <person name="Falsen E."/>
            <person name="Moore E.R."/>
            <person name="Lalucat J."/>
        </authorList>
    </citation>
    <scope>NUCLEOTIDE SEQUENCE [LARGE SCALE GENOMIC DNA]</scope>
    <source>
        <strain evidence="10 11">CCUG 48205</strain>
    </source>
</reference>
<dbReference type="EMBL" id="NIOF01000018">
    <property type="protein sequence ID" value="OWQ84159.1"/>
    <property type="molecule type" value="Genomic_DNA"/>
</dbReference>
<comment type="caution">
    <text evidence="10">The sequence shown here is derived from an EMBL/GenBank/DDBJ whole genome shotgun (WGS) entry which is preliminary data.</text>
</comment>
<sequence length="164" mass="17727">MGVAGCGKTSVGQGLATALGWVFIEGDAHHSPASIAKMQAGQALTDEDRWGWLERLGQMLADQAPVVLSCSALKRAYRDRLRLACPALRFVFIDIDKALALQRVADRADRHFFSASLVDSQFTTLESPIGEPGVVTVPATLALSAQVERALDLLTPRNNQETRP</sequence>
<dbReference type="GO" id="GO:0046316">
    <property type="term" value="F:gluconokinase activity"/>
    <property type="evidence" value="ECO:0007669"/>
    <property type="project" value="UniProtKB-EC"/>
</dbReference>
<dbReference type="GO" id="GO:0005524">
    <property type="term" value="F:ATP binding"/>
    <property type="evidence" value="ECO:0007669"/>
    <property type="project" value="UniProtKB-KW"/>
</dbReference>
<evidence type="ECO:0000256" key="3">
    <source>
        <dbReference type="ARBA" id="ARBA00012054"/>
    </source>
</evidence>
<evidence type="ECO:0000256" key="9">
    <source>
        <dbReference type="RuleBase" id="RU363066"/>
    </source>
</evidence>